<dbReference type="InterPro" id="IPR037654">
    <property type="entry name" value="Big1"/>
</dbReference>
<dbReference type="GO" id="GO:0009272">
    <property type="term" value="P:fungal-type cell wall biogenesis"/>
    <property type="evidence" value="ECO:0007669"/>
    <property type="project" value="TreeGrafter"/>
</dbReference>
<comment type="subcellular location">
    <subcellularLocation>
        <location evidence="1">Endoplasmic reticulum membrane</location>
        <topology evidence="1">Single-pass type I membrane protein</topology>
    </subcellularLocation>
</comment>
<proteinExistence type="inferred from homology"/>
<dbReference type="InterPro" id="IPR046756">
    <property type="entry name" value="VAS1/VOA1_TM"/>
</dbReference>
<dbReference type="PANTHER" id="PTHR28285">
    <property type="entry name" value="PROTEIN BIG1"/>
    <property type="match status" value="1"/>
</dbReference>
<organism evidence="13 14">
    <name type="scientific">Hyaloscypha hepaticicola</name>
    <dbReference type="NCBI Taxonomy" id="2082293"/>
    <lineage>
        <taxon>Eukaryota</taxon>
        <taxon>Fungi</taxon>
        <taxon>Dikarya</taxon>
        <taxon>Ascomycota</taxon>
        <taxon>Pezizomycotina</taxon>
        <taxon>Leotiomycetes</taxon>
        <taxon>Helotiales</taxon>
        <taxon>Hyaloscyphaceae</taxon>
        <taxon>Hyaloscypha</taxon>
    </lineage>
</organism>
<keyword evidence="7 10" id="KW-1133">Transmembrane helix</keyword>
<dbReference type="Pfam" id="PF20520">
    <property type="entry name" value="Ac45-VOA1_TM"/>
    <property type="match status" value="1"/>
</dbReference>
<evidence type="ECO:0000259" key="12">
    <source>
        <dbReference type="Pfam" id="PF20520"/>
    </source>
</evidence>
<feature type="signal peptide" evidence="11">
    <location>
        <begin position="1"/>
        <end position="21"/>
    </location>
</feature>
<reference evidence="13 14" key="1">
    <citation type="submission" date="2016-05" db="EMBL/GenBank/DDBJ databases">
        <title>A degradative enzymes factory behind the ericoid mycorrhizal symbiosis.</title>
        <authorList>
            <consortium name="DOE Joint Genome Institute"/>
            <person name="Martino E."/>
            <person name="Morin E."/>
            <person name="Grelet G."/>
            <person name="Kuo A."/>
            <person name="Kohler A."/>
            <person name="Daghino S."/>
            <person name="Barry K."/>
            <person name="Choi C."/>
            <person name="Cichocki N."/>
            <person name="Clum A."/>
            <person name="Copeland A."/>
            <person name="Hainaut M."/>
            <person name="Haridas S."/>
            <person name="Labutti K."/>
            <person name="Lindquist E."/>
            <person name="Lipzen A."/>
            <person name="Khouja H.-R."/>
            <person name="Murat C."/>
            <person name="Ohm R."/>
            <person name="Olson A."/>
            <person name="Spatafora J."/>
            <person name="Veneault-Fourrey C."/>
            <person name="Henrissat B."/>
            <person name="Grigoriev I."/>
            <person name="Martin F."/>
            <person name="Perotto S."/>
        </authorList>
    </citation>
    <scope>NUCLEOTIDE SEQUENCE [LARGE SCALE GENOMIC DNA]</scope>
    <source>
        <strain evidence="13 14">UAMH 7357</strain>
    </source>
</reference>
<dbReference type="Proteomes" id="UP000235672">
    <property type="component" value="Unassembled WGS sequence"/>
</dbReference>
<evidence type="ECO:0000256" key="5">
    <source>
        <dbReference type="ARBA" id="ARBA00022729"/>
    </source>
</evidence>
<evidence type="ECO:0000256" key="6">
    <source>
        <dbReference type="ARBA" id="ARBA00022824"/>
    </source>
</evidence>
<evidence type="ECO:0000256" key="2">
    <source>
        <dbReference type="ARBA" id="ARBA00008203"/>
    </source>
</evidence>
<feature type="domain" description="V-type proton ATPase subunit S1/VOA1 transmembrane" evidence="12">
    <location>
        <begin position="250"/>
        <end position="289"/>
    </location>
</feature>
<sequence length="300" mass="32316">MTAMMKYTILALAALAATAQAFKDTSPFLIVSSSPLPKLDSSTGGLGLRAELLESTRSVLSHCTTDLYILISQPSMGIRDIAHSPFLRSMVEQRKAGNSGIVMREVLGFEGTEGEDLVRFIQQKCGAVRSKSLPKTMGEGVGRLAVVKELPALSGGLEGREKMVRDNDVVLQQTLSKIPQGKSFTLLFLSTAPPSSVPVSPHSTSTSENDVQYQPSFENDAVHMDLKRNLAPDRGSGPYSDLRPLFEQYTFFNPGLFMGLLVGLVLIAILGVGMRALGSLMVSYGAFDKEMGPAAQKKTQ</sequence>
<name>A0A2J6PPB4_9HELO</name>
<evidence type="ECO:0000313" key="13">
    <source>
        <dbReference type="EMBL" id="PMD15746.1"/>
    </source>
</evidence>
<evidence type="ECO:0000256" key="8">
    <source>
        <dbReference type="ARBA" id="ARBA00023136"/>
    </source>
</evidence>
<evidence type="ECO:0000313" key="14">
    <source>
        <dbReference type="Proteomes" id="UP000235672"/>
    </source>
</evidence>
<dbReference type="EMBL" id="KZ613511">
    <property type="protein sequence ID" value="PMD15746.1"/>
    <property type="molecule type" value="Genomic_DNA"/>
</dbReference>
<keyword evidence="14" id="KW-1185">Reference proteome</keyword>
<dbReference type="GO" id="GO:0006078">
    <property type="term" value="P:(1-&gt;6)-beta-D-glucan biosynthetic process"/>
    <property type="evidence" value="ECO:0007669"/>
    <property type="project" value="TreeGrafter"/>
</dbReference>
<comment type="similarity">
    <text evidence="2">Belongs to the BIG1 family.</text>
</comment>
<evidence type="ECO:0000256" key="4">
    <source>
        <dbReference type="ARBA" id="ARBA00022692"/>
    </source>
</evidence>
<keyword evidence="4 10" id="KW-0812">Transmembrane</keyword>
<keyword evidence="6" id="KW-0256">Endoplasmic reticulum</keyword>
<feature type="transmembrane region" description="Helical" evidence="10">
    <location>
        <begin position="251"/>
        <end position="272"/>
    </location>
</feature>
<evidence type="ECO:0000256" key="7">
    <source>
        <dbReference type="ARBA" id="ARBA00022989"/>
    </source>
</evidence>
<evidence type="ECO:0000256" key="1">
    <source>
        <dbReference type="ARBA" id="ARBA00004115"/>
    </source>
</evidence>
<evidence type="ECO:0000256" key="11">
    <source>
        <dbReference type="SAM" id="SignalP"/>
    </source>
</evidence>
<evidence type="ECO:0000256" key="3">
    <source>
        <dbReference type="ARBA" id="ARBA00022089"/>
    </source>
</evidence>
<accession>A0A2J6PPB4</accession>
<dbReference type="OrthoDB" id="9985059at2759"/>
<dbReference type="STRING" id="1745343.A0A2J6PPB4"/>
<dbReference type="PANTHER" id="PTHR28285:SF1">
    <property type="entry name" value="PROTEIN BIG1"/>
    <property type="match status" value="1"/>
</dbReference>
<dbReference type="GO" id="GO:0005789">
    <property type="term" value="C:endoplasmic reticulum membrane"/>
    <property type="evidence" value="ECO:0007669"/>
    <property type="project" value="UniProtKB-SubCell"/>
</dbReference>
<dbReference type="AlphaFoldDB" id="A0A2J6PPB4"/>
<keyword evidence="8 10" id="KW-0472">Membrane</keyword>
<dbReference type="GO" id="GO:0071555">
    <property type="term" value="P:cell wall organization"/>
    <property type="evidence" value="ECO:0007669"/>
    <property type="project" value="UniProtKB-KW"/>
</dbReference>
<feature type="chain" id="PRO_5014339651" description="Protein BIG1" evidence="11">
    <location>
        <begin position="22"/>
        <end position="300"/>
    </location>
</feature>
<evidence type="ECO:0000256" key="10">
    <source>
        <dbReference type="SAM" id="Phobius"/>
    </source>
</evidence>
<protein>
    <recommendedName>
        <fullName evidence="3">Protein BIG1</fullName>
    </recommendedName>
</protein>
<evidence type="ECO:0000256" key="9">
    <source>
        <dbReference type="ARBA" id="ARBA00023316"/>
    </source>
</evidence>
<keyword evidence="9" id="KW-0961">Cell wall biogenesis/degradation</keyword>
<keyword evidence="5 11" id="KW-0732">Signal</keyword>
<gene>
    <name evidence="13" type="ORF">NA56DRAFT_649989</name>
</gene>